<keyword evidence="2" id="KW-1185">Reference proteome</keyword>
<dbReference type="OrthoDB" id="3218112at2759"/>
<dbReference type="Gene3D" id="3.30.710.10">
    <property type="entry name" value="Potassium Channel Kv1.1, Chain A"/>
    <property type="match status" value="1"/>
</dbReference>
<dbReference type="Proteomes" id="UP000054248">
    <property type="component" value="Unassembled WGS sequence"/>
</dbReference>
<organism evidence="1 2">
    <name type="scientific">Tulasnella calospora MUT 4182</name>
    <dbReference type="NCBI Taxonomy" id="1051891"/>
    <lineage>
        <taxon>Eukaryota</taxon>
        <taxon>Fungi</taxon>
        <taxon>Dikarya</taxon>
        <taxon>Basidiomycota</taxon>
        <taxon>Agaricomycotina</taxon>
        <taxon>Agaricomycetes</taxon>
        <taxon>Cantharellales</taxon>
        <taxon>Tulasnellaceae</taxon>
        <taxon>Tulasnella</taxon>
    </lineage>
</organism>
<dbReference type="InterPro" id="IPR011333">
    <property type="entry name" value="SKP1/BTB/POZ_sf"/>
</dbReference>
<dbReference type="STRING" id="1051891.A0A0C3Q7N9"/>
<reference evidence="2" key="2">
    <citation type="submission" date="2015-01" db="EMBL/GenBank/DDBJ databases">
        <title>Evolutionary Origins and Diversification of the Mycorrhizal Mutualists.</title>
        <authorList>
            <consortium name="DOE Joint Genome Institute"/>
            <consortium name="Mycorrhizal Genomics Consortium"/>
            <person name="Kohler A."/>
            <person name="Kuo A."/>
            <person name="Nagy L.G."/>
            <person name="Floudas D."/>
            <person name="Copeland A."/>
            <person name="Barry K.W."/>
            <person name="Cichocki N."/>
            <person name="Veneault-Fourrey C."/>
            <person name="LaButti K."/>
            <person name="Lindquist E.A."/>
            <person name="Lipzen A."/>
            <person name="Lundell T."/>
            <person name="Morin E."/>
            <person name="Murat C."/>
            <person name="Riley R."/>
            <person name="Ohm R."/>
            <person name="Sun H."/>
            <person name="Tunlid A."/>
            <person name="Henrissat B."/>
            <person name="Grigoriev I.V."/>
            <person name="Hibbett D.S."/>
            <person name="Martin F."/>
        </authorList>
    </citation>
    <scope>NUCLEOTIDE SEQUENCE [LARGE SCALE GENOMIC DNA]</scope>
    <source>
        <strain evidence="2">MUT 4182</strain>
    </source>
</reference>
<sequence>MVEEAARALPQEPNSAAILEKAVVFGGRTYTIHSRHWYDDGSFGFLVESTAFLLHRSLLARKSLVMADMFGLPQRSSSSPGTSDHTPETINGIPFVILHDKADDFTHALDIIYTGVSMTGPIEIGTTALMGLIQFANKYLFDKVKEWAVSRILSSHLLLVVGDAPCTSSLQDALYYDPKFCVRVILFARECQLPQFLPFAFYALATTDWSQKSPEDFLSIDQISPEDRWRIQEGRLKLTKSLLDRAYEMPENGCTGEPCRDMTCRKGSFSMWIDPTARWRELHLHPLEELEFRLPLEYGVLCEICRTDVVAGTRALQDHLVSHLTKFFHLD</sequence>
<evidence type="ECO:0008006" key="3">
    <source>
        <dbReference type="Google" id="ProtNLM"/>
    </source>
</evidence>
<proteinExistence type="predicted"/>
<dbReference type="CDD" id="cd18186">
    <property type="entry name" value="BTB_POZ_ZBTB_KLHL-like"/>
    <property type="match status" value="1"/>
</dbReference>
<dbReference type="EMBL" id="KN823038">
    <property type="protein sequence ID" value="KIO25660.1"/>
    <property type="molecule type" value="Genomic_DNA"/>
</dbReference>
<dbReference type="SUPFAM" id="SSF54695">
    <property type="entry name" value="POZ domain"/>
    <property type="match status" value="1"/>
</dbReference>
<evidence type="ECO:0000313" key="1">
    <source>
        <dbReference type="EMBL" id="KIO25660.1"/>
    </source>
</evidence>
<name>A0A0C3Q7N9_9AGAM</name>
<dbReference type="AlphaFoldDB" id="A0A0C3Q7N9"/>
<accession>A0A0C3Q7N9</accession>
<gene>
    <name evidence="1" type="ORF">M407DRAFT_8308</name>
</gene>
<protein>
    <recommendedName>
        <fullName evidence="3">BTB domain-containing protein</fullName>
    </recommendedName>
</protein>
<evidence type="ECO:0000313" key="2">
    <source>
        <dbReference type="Proteomes" id="UP000054248"/>
    </source>
</evidence>
<reference evidence="1 2" key="1">
    <citation type="submission" date="2014-04" db="EMBL/GenBank/DDBJ databases">
        <authorList>
            <consortium name="DOE Joint Genome Institute"/>
            <person name="Kuo A."/>
            <person name="Girlanda M."/>
            <person name="Perotto S."/>
            <person name="Kohler A."/>
            <person name="Nagy L.G."/>
            <person name="Floudas D."/>
            <person name="Copeland A."/>
            <person name="Barry K.W."/>
            <person name="Cichocki N."/>
            <person name="Veneault-Fourrey C."/>
            <person name="LaButti K."/>
            <person name="Lindquist E.A."/>
            <person name="Lipzen A."/>
            <person name="Lundell T."/>
            <person name="Morin E."/>
            <person name="Murat C."/>
            <person name="Sun H."/>
            <person name="Tunlid A."/>
            <person name="Henrissat B."/>
            <person name="Grigoriev I.V."/>
            <person name="Hibbett D.S."/>
            <person name="Martin F."/>
            <person name="Nordberg H.P."/>
            <person name="Cantor M.N."/>
            <person name="Hua S.X."/>
        </authorList>
    </citation>
    <scope>NUCLEOTIDE SEQUENCE [LARGE SCALE GENOMIC DNA]</scope>
    <source>
        <strain evidence="1 2">MUT 4182</strain>
    </source>
</reference>
<dbReference type="HOGENOM" id="CLU_033082_2_0_1"/>